<keyword evidence="2" id="KW-0812">Transmembrane</keyword>
<feature type="compositionally biased region" description="Low complexity" evidence="1">
    <location>
        <begin position="220"/>
        <end position="237"/>
    </location>
</feature>
<feature type="region of interest" description="Disordered" evidence="1">
    <location>
        <begin position="264"/>
        <end position="283"/>
    </location>
</feature>
<dbReference type="PANTHER" id="PTHR16861">
    <property type="entry name" value="GLYCOPROTEIN 38"/>
    <property type="match status" value="1"/>
</dbReference>
<dbReference type="HOGENOM" id="CLU_024893_2_0_1"/>
<feature type="region of interest" description="Disordered" evidence="1">
    <location>
        <begin position="109"/>
        <end position="153"/>
    </location>
</feature>
<evidence type="ECO:0000256" key="2">
    <source>
        <dbReference type="SAM" id="Phobius"/>
    </source>
</evidence>
<dbReference type="EMBL" id="AZNH01000024">
    <property type="protein sequence ID" value="KID86136.1"/>
    <property type="molecule type" value="Genomic_DNA"/>
</dbReference>
<protein>
    <submittedName>
        <fullName evidence="5">ER membrane protein Wsc4</fullName>
    </submittedName>
</protein>
<dbReference type="PROSITE" id="PS51212">
    <property type="entry name" value="WSC"/>
    <property type="match status" value="1"/>
</dbReference>
<organism evidence="5 6">
    <name type="scientific">Metarhizium guizhouense (strain ARSEF 977)</name>
    <dbReference type="NCBI Taxonomy" id="1276136"/>
    <lineage>
        <taxon>Eukaryota</taxon>
        <taxon>Fungi</taxon>
        <taxon>Dikarya</taxon>
        <taxon>Ascomycota</taxon>
        <taxon>Pezizomycotina</taxon>
        <taxon>Sordariomycetes</taxon>
        <taxon>Hypocreomycetidae</taxon>
        <taxon>Hypocreales</taxon>
        <taxon>Clavicipitaceae</taxon>
        <taxon>Metarhizium</taxon>
    </lineage>
</organism>
<name>A0A0B4H8N2_METGA</name>
<proteinExistence type="predicted"/>
<gene>
    <name evidence="5" type="ORF">MGU_06828</name>
</gene>
<reference evidence="5 6" key="1">
    <citation type="journal article" date="2014" name="Proc. Natl. Acad. Sci. U.S.A.">
        <title>Trajectory and genomic determinants of fungal-pathogen speciation and host adaptation.</title>
        <authorList>
            <person name="Hu X."/>
            <person name="Xiao G."/>
            <person name="Zheng P."/>
            <person name="Shang Y."/>
            <person name="Su Y."/>
            <person name="Zhang X."/>
            <person name="Liu X."/>
            <person name="Zhan S."/>
            <person name="St Leger R.J."/>
            <person name="Wang C."/>
        </authorList>
    </citation>
    <scope>NUCLEOTIDE SEQUENCE [LARGE SCALE GENOMIC DNA]</scope>
    <source>
        <strain evidence="5 6">ARSEF 977</strain>
    </source>
</reference>
<accession>A0A0B4H8N2</accession>
<dbReference type="Pfam" id="PF01822">
    <property type="entry name" value="WSC"/>
    <property type="match status" value="1"/>
</dbReference>
<dbReference type="Proteomes" id="UP000031192">
    <property type="component" value="Unassembled WGS sequence"/>
</dbReference>
<comment type="caution">
    <text evidence="5">The sequence shown here is derived from an EMBL/GenBank/DDBJ whole genome shotgun (WGS) entry which is preliminary data.</text>
</comment>
<feature type="compositionally biased region" description="Low complexity" evidence="1">
    <location>
        <begin position="111"/>
        <end position="147"/>
    </location>
</feature>
<keyword evidence="2" id="KW-1133">Transmembrane helix</keyword>
<evidence type="ECO:0000256" key="1">
    <source>
        <dbReference type="SAM" id="MobiDB-lite"/>
    </source>
</evidence>
<keyword evidence="2" id="KW-0472">Membrane</keyword>
<dbReference type="AlphaFoldDB" id="A0A0B4H8N2"/>
<feature type="transmembrane region" description="Helical" evidence="2">
    <location>
        <begin position="186"/>
        <end position="209"/>
    </location>
</feature>
<keyword evidence="3" id="KW-0732">Signal</keyword>
<dbReference type="InterPro" id="IPR002889">
    <property type="entry name" value="WSC_carb-bd"/>
</dbReference>
<feature type="domain" description="WSC" evidence="4">
    <location>
        <begin position="10"/>
        <end position="101"/>
    </location>
</feature>
<keyword evidence="6" id="KW-1185">Reference proteome</keyword>
<dbReference type="OrthoDB" id="2537459at2759"/>
<feature type="signal peptide" evidence="3">
    <location>
        <begin position="1"/>
        <end position="18"/>
    </location>
</feature>
<evidence type="ECO:0000313" key="6">
    <source>
        <dbReference type="Proteomes" id="UP000031192"/>
    </source>
</evidence>
<feature type="chain" id="PRO_5002103982" evidence="3">
    <location>
        <begin position="19"/>
        <end position="283"/>
    </location>
</feature>
<evidence type="ECO:0000259" key="4">
    <source>
        <dbReference type="PROSITE" id="PS51212"/>
    </source>
</evidence>
<sequence>MVASRVLSLALLAALCSAQNLCADINTSDSSPSADIYQSSGKCTSTCKDKYAYAVMQSSNCWCTNYTPDKASQKDGCSLPCPGYPFDMCGGKSRYSYVLVDASLIAGTKGSSSSSSSSSSSASSTPSSASDSASSSASSTPAPSASPQVTTVDGVARTVTVMPTQTGDTNSSGSNSNDSGIKVPTLLGIVFGCIGGVAVIAIGVIWFFFRRKQDDKDSDAAASVSTPGRSGGTSRSSMDNLSNPFSDSRAHGLYSWRNRSGSLEFLPEKDTTPTLRVANPDRT</sequence>
<evidence type="ECO:0000313" key="5">
    <source>
        <dbReference type="EMBL" id="KID86136.1"/>
    </source>
</evidence>
<dbReference type="SMART" id="SM00321">
    <property type="entry name" value="WSC"/>
    <property type="match status" value="1"/>
</dbReference>
<feature type="region of interest" description="Disordered" evidence="1">
    <location>
        <begin position="217"/>
        <end position="249"/>
    </location>
</feature>
<evidence type="ECO:0000256" key="3">
    <source>
        <dbReference type="SAM" id="SignalP"/>
    </source>
</evidence>
<dbReference type="PANTHER" id="PTHR16861:SF4">
    <property type="entry name" value="SH3 DOMAIN PROTEIN (AFU_ORTHOLOGUE AFUA_1G13610)"/>
    <property type="match status" value="1"/>
</dbReference>